<gene>
    <name evidence="3" type="ORF">JXQ802_LOCUS14851</name>
</gene>
<comment type="caution">
    <text evidence="3">The sequence shown here is derived from an EMBL/GenBank/DDBJ whole genome shotgun (WGS) entry which is preliminary data.</text>
</comment>
<keyword evidence="4" id="KW-1185">Reference proteome</keyword>
<protein>
    <submittedName>
        <fullName evidence="3">Uncharacterized protein</fullName>
    </submittedName>
</protein>
<organism evidence="3 4">
    <name type="scientific">Rotaria sordida</name>
    <dbReference type="NCBI Taxonomy" id="392033"/>
    <lineage>
        <taxon>Eukaryota</taxon>
        <taxon>Metazoa</taxon>
        <taxon>Spiralia</taxon>
        <taxon>Gnathifera</taxon>
        <taxon>Rotifera</taxon>
        <taxon>Eurotatoria</taxon>
        <taxon>Bdelloidea</taxon>
        <taxon>Philodinida</taxon>
        <taxon>Philodinidae</taxon>
        <taxon>Rotaria</taxon>
    </lineage>
</organism>
<proteinExistence type="predicted"/>
<accession>A0A814HYM4</accession>
<evidence type="ECO:0000313" key="3">
    <source>
        <dbReference type="EMBL" id="CAF1014868.1"/>
    </source>
</evidence>
<evidence type="ECO:0000256" key="1">
    <source>
        <dbReference type="SAM" id="MobiDB-lite"/>
    </source>
</evidence>
<sequence>MATPRAQHSARNLKDDIKNSMRKTTRSKERNASHMPPLPRSIAYLDTYSFFFCHSMSINILIHIYLVNVDL</sequence>
<keyword evidence="2" id="KW-0812">Transmembrane</keyword>
<name>A0A814HYM4_9BILA</name>
<evidence type="ECO:0000256" key="2">
    <source>
        <dbReference type="SAM" id="Phobius"/>
    </source>
</evidence>
<dbReference type="AlphaFoldDB" id="A0A814HYM4"/>
<keyword evidence="2" id="KW-1133">Transmembrane helix</keyword>
<dbReference type="EMBL" id="CAJNOL010000338">
    <property type="protein sequence ID" value="CAF1014868.1"/>
    <property type="molecule type" value="Genomic_DNA"/>
</dbReference>
<feature type="transmembrane region" description="Helical" evidence="2">
    <location>
        <begin position="48"/>
        <end position="67"/>
    </location>
</feature>
<feature type="region of interest" description="Disordered" evidence="1">
    <location>
        <begin position="1"/>
        <end position="38"/>
    </location>
</feature>
<evidence type="ECO:0000313" key="4">
    <source>
        <dbReference type="Proteomes" id="UP000663870"/>
    </source>
</evidence>
<keyword evidence="2" id="KW-0472">Membrane</keyword>
<dbReference type="Proteomes" id="UP000663870">
    <property type="component" value="Unassembled WGS sequence"/>
</dbReference>
<reference evidence="3" key="1">
    <citation type="submission" date="2021-02" db="EMBL/GenBank/DDBJ databases">
        <authorList>
            <person name="Nowell W R."/>
        </authorList>
    </citation>
    <scope>NUCLEOTIDE SEQUENCE</scope>
</reference>